<evidence type="ECO:0000256" key="2">
    <source>
        <dbReference type="PROSITE-ProRule" id="PRU00339"/>
    </source>
</evidence>
<dbReference type="GO" id="GO:0006355">
    <property type="term" value="P:regulation of DNA-templated transcription"/>
    <property type="evidence" value="ECO:0007669"/>
    <property type="project" value="InterPro"/>
</dbReference>
<evidence type="ECO:0000256" key="3">
    <source>
        <dbReference type="PROSITE-ProRule" id="PRU01091"/>
    </source>
</evidence>
<dbReference type="InterPro" id="IPR036388">
    <property type="entry name" value="WH-like_DNA-bd_sf"/>
</dbReference>
<dbReference type="InterPro" id="IPR019734">
    <property type="entry name" value="TPR_rpt"/>
</dbReference>
<accession>A0A1N6FAU4</accession>
<dbReference type="SMART" id="SM00862">
    <property type="entry name" value="Trans_reg_C"/>
    <property type="match status" value="1"/>
</dbReference>
<dbReference type="InterPro" id="IPR011990">
    <property type="entry name" value="TPR-like_helical_dom_sf"/>
</dbReference>
<name>A0A1N6FAU4_9SPHN</name>
<evidence type="ECO:0000313" key="6">
    <source>
        <dbReference type="Proteomes" id="UP000185192"/>
    </source>
</evidence>
<reference evidence="6" key="1">
    <citation type="submission" date="2016-11" db="EMBL/GenBank/DDBJ databases">
        <authorList>
            <person name="Varghese N."/>
            <person name="Submissions S."/>
        </authorList>
    </citation>
    <scope>NUCLEOTIDE SEQUENCE [LARGE SCALE GENOMIC DNA]</scope>
    <source>
        <strain evidence="6">DSM 22363</strain>
    </source>
</reference>
<keyword evidence="1 3" id="KW-0238">DNA-binding</keyword>
<feature type="repeat" description="TPR" evidence="2">
    <location>
        <begin position="358"/>
        <end position="391"/>
    </location>
</feature>
<dbReference type="STRING" id="1123272.SAMN02745824_2316"/>
<dbReference type="GO" id="GO:0000160">
    <property type="term" value="P:phosphorelay signal transduction system"/>
    <property type="evidence" value="ECO:0007669"/>
    <property type="project" value="InterPro"/>
</dbReference>
<sequence length="535" mass="59314">MDLLTGKLHEGEHQQIQFGDFVLDSRDERLFGRNGSIAIGRKAFGVLSVLIANQGLLVTKEELFAKVWQDTIVSDSALTSVIKEIRLALADKRGRNGLIETVYGRGYRFTGKARSIRHQKPNSDAIPGRNEPVISLVAGKPPHLYVPGFDISAMTDNKPAFAVMLREQVLFALTRFRDISLVSEENHHPGDASGNGGPRDYRLEVTVFGESPDLRVSLRVSRIGDQSIIWTDMAQMPASDAQPLVGLLVNRIVTAVIPQIESDLVTRAPDRPADIYDQYYRTVRDYSDLQNASDVDAAIAAWTSMVEHHPEFAPAYARLIRLLNTDGAYVALGKTGIAERTLARKLAHKAFRLDPVNAHFHVLLGWSYLWSKEPDKAERHFDEAAALNPYNAVRLLEAATGMMFIGNLEKAGTILASSAALTPFATDALLEDQGLLHFLAGDYGDAEKCLSLIEQPTISVLLYRLLASSAADSAERSKFAKTFLERVRDSWHDETLPEVAQILDWTMLHHPFQDSAVRDQVSRLLQDVLVGDPEI</sequence>
<organism evidence="5 6">
    <name type="scientific">Parasphingorhabdus marina DSM 22363</name>
    <dbReference type="NCBI Taxonomy" id="1123272"/>
    <lineage>
        <taxon>Bacteria</taxon>
        <taxon>Pseudomonadati</taxon>
        <taxon>Pseudomonadota</taxon>
        <taxon>Alphaproteobacteria</taxon>
        <taxon>Sphingomonadales</taxon>
        <taxon>Sphingomonadaceae</taxon>
        <taxon>Parasphingorhabdus</taxon>
    </lineage>
</organism>
<keyword evidence="2" id="KW-0802">TPR repeat</keyword>
<keyword evidence="6" id="KW-1185">Reference proteome</keyword>
<dbReference type="Gene3D" id="1.10.10.10">
    <property type="entry name" value="Winged helix-like DNA-binding domain superfamily/Winged helix DNA-binding domain"/>
    <property type="match status" value="1"/>
</dbReference>
<dbReference type="InterPro" id="IPR016032">
    <property type="entry name" value="Sig_transdc_resp-reg_C-effctor"/>
</dbReference>
<dbReference type="Proteomes" id="UP000185192">
    <property type="component" value="Unassembled WGS sequence"/>
</dbReference>
<dbReference type="EMBL" id="FSQW01000002">
    <property type="protein sequence ID" value="SIN92405.1"/>
    <property type="molecule type" value="Genomic_DNA"/>
</dbReference>
<evidence type="ECO:0000256" key="1">
    <source>
        <dbReference type="ARBA" id="ARBA00023125"/>
    </source>
</evidence>
<dbReference type="SUPFAM" id="SSF48452">
    <property type="entry name" value="TPR-like"/>
    <property type="match status" value="1"/>
</dbReference>
<dbReference type="SUPFAM" id="SSF46894">
    <property type="entry name" value="C-terminal effector domain of the bipartite response regulators"/>
    <property type="match status" value="1"/>
</dbReference>
<dbReference type="AlphaFoldDB" id="A0A1N6FAU4"/>
<dbReference type="Pfam" id="PF00486">
    <property type="entry name" value="Trans_reg_C"/>
    <property type="match status" value="1"/>
</dbReference>
<dbReference type="CDD" id="cd00383">
    <property type="entry name" value="trans_reg_C"/>
    <property type="match status" value="1"/>
</dbReference>
<gene>
    <name evidence="5" type="ORF">SAMN02745824_2316</name>
</gene>
<dbReference type="RefSeq" id="WP_084192681.1">
    <property type="nucleotide sequence ID" value="NZ_FSQW01000002.1"/>
</dbReference>
<dbReference type="InterPro" id="IPR001867">
    <property type="entry name" value="OmpR/PhoB-type_DNA-bd"/>
</dbReference>
<evidence type="ECO:0000313" key="5">
    <source>
        <dbReference type="EMBL" id="SIN92405.1"/>
    </source>
</evidence>
<dbReference type="OrthoDB" id="105971at2"/>
<dbReference type="PROSITE" id="PS51755">
    <property type="entry name" value="OMPR_PHOB"/>
    <property type="match status" value="1"/>
</dbReference>
<feature type="domain" description="OmpR/PhoB-type" evidence="4">
    <location>
        <begin position="13"/>
        <end position="111"/>
    </location>
</feature>
<evidence type="ECO:0000259" key="4">
    <source>
        <dbReference type="PROSITE" id="PS51755"/>
    </source>
</evidence>
<dbReference type="PROSITE" id="PS50005">
    <property type="entry name" value="TPR"/>
    <property type="match status" value="1"/>
</dbReference>
<proteinExistence type="predicted"/>
<dbReference type="Gene3D" id="1.25.40.10">
    <property type="entry name" value="Tetratricopeptide repeat domain"/>
    <property type="match status" value="1"/>
</dbReference>
<dbReference type="GO" id="GO:0003677">
    <property type="term" value="F:DNA binding"/>
    <property type="evidence" value="ECO:0007669"/>
    <property type="project" value="UniProtKB-UniRule"/>
</dbReference>
<protein>
    <submittedName>
        <fullName evidence="5">DNA-binding winged helix-turn-helix (WHTH) domain-containing protein</fullName>
    </submittedName>
</protein>
<feature type="DNA-binding region" description="OmpR/PhoB-type" evidence="3">
    <location>
        <begin position="13"/>
        <end position="111"/>
    </location>
</feature>